<sequence length="135" mass="15182">MCTSELLSQTNEEQILAIREASNLALKSHNEEVVLSYLTDYVLTTTGNGNLLSGKKALEKYILDGGKSKIYLVRETKELIVNEKIGLAWETGIWNGYQPEKSDESLVNGKYSAMWIKTSNVWKIKSHLFVTLGLK</sequence>
<dbReference type="Proteomes" id="UP000321938">
    <property type="component" value="Unassembled WGS sequence"/>
</dbReference>
<dbReference type="InterPro" id="IPR027843">
    <property type="entry name" value="DUF4440"/>
</dbReference>
<dbReference type="InterPro" id="IPR032710">
    <property type="entry name" value="NTF2-like_dom_sf"/>
</dbReference>
<dbReference type="OrthoDB" id="7375768at2"/>
<dbReference type="RefSeq" id="WP_147231885.1">
    <property type="nucleotide sequence ID" value="NZ_VOSB01000018.1"/>
</dbReference>
<reference evidence="2 3" key="1">
    <citation type="submission" date="2019-08" db="EMBL/GenBank/DDBJ databases">
        <title>Genome of Psychroserpens burtonensis ACAM 167.</title>
        <authorList>
            <person name="Bowman J.P."/>
        </authorList>
    </citation>
    <scope>NUCLEOTIDE SEQUENCE [LARGE SCALE GENOMIC DNA]</scope>
    <source>
        <strain evidence="2 3">ACAM 167</strain>
    </source>
</reference>
<name>A0A5C7B728_9FLAO</name>
<evidence type="ECO:0000313" key="3">
    <source>
        <dbReference type="Proteomes" id="UP000321938"/>
    </source>
</evidence>
<organism evidence="2 3">
    <name type="scientific">Psychroserpens burtonensis</name>
    <dbReference type="NCBI Taxonomy" id="49278"/>
    <lineage>
        <taxon>Bacteria</taxon>
        <taxon>Pseudomonadati</taxon>
        <taxon>Bacteroidota</taxon>
        <taxon>Flavobacteriia</taxon>
        <taxon>Flavobacteriales</taxon>
        <taxon>Flavobacteriaceae</taxon>
        <taxon>Psychroserpens</taxon>
    </lineage>
</organism>
<dbReference type="SUPFAM" id="SSF54427">
    <property type="entry name" value="NTF2-like"/>
    <property type="match status" value="1"/>
</dbReference>
<keyword evidence="3" id="KW-1185">Reference proteome</keyword>
<dbReference type="Gene3D" id="3.10.450.50">
    <property type="match status" value="1"/>
</dbReference>
<dbReference type="AlphaFoldDB" id="A0A5C7B728"/>
<gene>
    <name evidence="2" type="ORF">ES692_12845</name>
</gene>
<dbReference type="EMBL" id="VOSB01000018">
    <property type="protein sequence ID" value="TXE16449.1"/>
    <property type="molecule type" value="Genomic_DNA"/>
</dbReference>
<protein>
    <submittedName>
        <fullName evidence="2">Nuclear transport factor 2 family protein</fullName>
    </submittedName>
</protein>
<feature type="domain" description="DUF4440" evidence="1">
    <location>
        <begin position="15"/>
        <end position="124"/>
    </location>
</feature>
<accession>A0A5C7B728</accession>
<comment type="caution">
    <text evidence="2">The sequence shown here is derived from an EMBL/GenBank/DDBJ whole genome shotgun (WGS) entry which is preliminary data.</text>
</comment>
<evidence type="ECO:0000259" key="1">
    <source>
        <dbReference type="Pfam" id="PF14534"/>
    </source>
</evidence>
<dbReference type="Pfam" id="PF14534">
    <property type="entry name" value="DUF4440"/>
    <property type="match status" value="1"/>
</dbReference>
<evidence type="ECO:0000313" key="2">
    <source>
        <dbReference type="EMBL" id="TXE16449.1"/>
    </source>
</evidence>
<proteinExistence type="predicted"/>